<evidence type="ECO:0008006" key="4">
    <source>
        <dbReference type="Google" id="ProtNLM"/>
    </source>
</evidence>
<evidence type="ECO:0000313" key="2">
    <source>
        <dbReference type="EMBL" id="BBF71972.1"/>
    </source>
</evidence>
<gene>
    <name evidence="2" type="ORF">SBA_ch2_5050</name>
</gene>
<dbReference type="Proteomes" id="UP001059971">
    <property type="component" value="Chromosome 2"/>
</dbReference>
<feature type="transmembrane region" description="Helical" evidence="1">
    <location>
        <begin position="21"/>
        <end position="39"/>
    </location>
</feature>
<sequence>MAIDEAPETRPAKAVADRRQILGGALVLSALAGIPLYAWNHGRAEEGSGASESEKLLLARLSDLVIPTTDTPGAVAVGVPAFVEMALLHGLAETAPESTGGVKMSADRGGLPLLDDVEKGLNRHADAPFLSLKPDRQYAALEAYDAEAFAPDQKDHPWKKIKALILTGYYTSEVGASRELQYELVPGRFDPDLPLPVKNRSWSSDWTAVDFG</sequence>
<accession>A0ABM7G410</accession>
<keyword evidence="3" id="KW-1185">Reference proteome</keyword>
<keyword evidence="1" id="KW-0472">Membrane</keyword>
<protein>
    <recommendedName>
        <fullName evidence="4">Twin-arginine translocation pathway signal</fullName>
    </recommendedName>
</protein>
<evidence type="ECO:0000313" key="3">
    <source>
        <dbReference type="Proteomes" id="UP001059971"/>
    </source>
</evidence>
<proteinExistence type="predicted"/>
<keyword evidence="1" id="KW-1133">Transmembrane helix</keyword>
<reference evidence="2" key="1">
    <citation type="submission" date="2018-07" db="EMBL/GenBank/DDBJ databases">
        <title>Complete genome sequence of Sphingomonas bisphenolicum strain AO1, a bisphenol A degradative bacterium isolated from Japanese farm field.</title>
        <authorList>
            <person name="Murakami M."/>
            <person name="Koh M."/>
            <person name="Koba S."/>
            <person name="Matsumura Y."/>
        </authorList>
    </citation>
    <scope>NUCLEOTIDE SEQUENCE</scope>
    <source>
        <strain evidence="2">AO1</strain>
    </source>
</reference>
<dbReference type="InterPro" id="IPR027056">
    <property type="entry name" value="Gluconate_2DH_su3"/>
</dbReference>
<name>A0ABM7G410_9SPHN</name>
<dbReference type="EMBL" id="AP018818">
    <property type="protein sequence ID" value="BBF71972.1"/>
    <property type="molecule type" value="Genomic_DNA"/>
</dbReference>
<dbReference type="RefSeq" id="WP_261936871.1">
    <property type="nucleotide sequence ID" value="NZ_AP018818.1"/>
</dbReference>
<organism evidence="2 3">
    <name type="scientific">Sphingomonas bisphenolicum</name>
    <dbReference type="NCBI Taxonomy" id="296544"/>
    <lineage>
        <taxon>Bacteria</taxon>
        <taxon>Pseudomonadati</taxon>
        <taxon>Pseudomonadota</taxon>
        <taxon>Alphaproteobacteria</taxon>
        <taxon>Sphingomonadales</taxon>
        <taxon>Sphingomonadaceae</taxon>
        <taxon>Sphingomonas</taxon>
    </lineage>
</organism>
<dbReference type="Pfam" id="PF13618">
    <property type="entry name" value="Gluconate_2-dh3"/>
    <property type="match status" value="1"/>
</dbReference>
<evidence type="ECO:0000256" key="1">
    <source>
        <dbReference type="SAM" id="Phobius"/>
    </source>
</evidence>
<keyword evidence="1" id="KW-0812">Transmembrane</keyword>